<evidence type="ECO:0000313" key="2">
    <source>
        <dbReference type="EMBL" id="CAD7275055.1"/>
    </source>
</evidence>
<proteinExistence type="predicted"/>
<evidence type="ECO:0000256" key="1">
    <source>
        <dbReference type="SAM" id="MobiDB-lite"/>
    </source>
</evidence>
<feature type="region of interest" description="Disordered" evidence="1">
    <location>
        <begin position="78"/>
        <end position="123"/>
    </location>
</feature>
<feature type="region of interest" description="Disordered" evidence="1">
    <location>
        <begin position="1"/>
        <end position="58"/>
    </location>
</feature>
<sequence length="150" mass="15962">MTDETENAASVTEQGKGPSKKAMKKQAKEAEKVAKKAEKQVTSAQGDGGDQPDISEGRYGVLPLITSIEKPDRTLVRIGSLGKGPSKKAMKKQAKEAEKVAKKAEKQVTSAQGDGGDQPDISEGRYGVLPLITSIEKPDRTLVRIGSLVM</sequence>
<organism evidence="2">
    <name type="scientific">Notodromas monacha</name>
    <dbReference type="NCBI Taxonomy" id="399045"/>
    <lineage>
        <taxon>Eukaryota</taxon>
        <taxon>Metazoa</taxon>
        <taxon>Ecdysozoa</taxon>
        <taxon>Arthropoda</taxon>
        <taxon>Crustacea</taxon>
        <taxon>Oligostraca</taxon>
        <taxon>Ostracoda</taxon>
        <taxon>Podocopa</taxon>
        <taxon>Podocopida</taxon>
        <taxon>Cypridocopina</taxon>
        <taxon>Cypridoidea</taxon>
        <taxon>Cyprididae</taxon>
        <taxon>Notodromas</taxon>
    </lineage>
</organism>
<dbReference type="AlphaFoldDB" id="A0A7R9BIE0"/>
<dbReference type="OrthoDB" id="372395at2759"/>
<dbReference type="Proteomes" id="UP000678499">
    <property type="component" value="Unassembled WGS sequence"/>
</dbReference>
<protein>
    <submittedName>
        <fullName evidence="2">Uncharacterized protein</fullName>
    </submittedName>
</protein>
<gene>
    <name evidence="2" type="ORF">NMOB1V02_LOCUS2861</name>
</gene>
<dbReference type="EMBL" id="OA882385">
    <property type="protein sequence ID" value="CAD7275055.1"/>
    <property type="molecule type" value="Genomic_DNA"/>
</dbReference>
<feature type="compositionally biased region" description="Basic and acidic residues" evidence="1">
    <location>
        <begin position="93"/>
        <end position="106"/>
    </location>
</feature>
<reference evidence="2" key="1">
    <citation type="submission" date="2020-11" db="EMBL/GenBank/DDBJ databases">
        <authorList>
            <person name="Tran Van P."/>
        </authorList>
    </citation>
    <scope>NUCLEOTIDE SEQUENCE</scope>
</reference>
<feature type="compositionally biased region" description="Basic and acidic residues" evidence="1">
    <location>
        <begin position="26"/>
        <end position="39"/>
    </location>
</feature>
<dbReference type="EMBL" id="CAJPEX010000348">
    <property type="protein sequence ID" value="CAG0915207.1"/>
    <property type="molecule type" value="Genomic_DNA"/>
</dbReference>
<keyword evidence="3" id="KW-1185">Reference proteome</keyword>
<name>A0A7R9BIE0_9CRUS</name>
<accession>A0A7R9BIE0</accession>
<evidence type="ECO:0000313" key="3">
    <source>
        <dbReference type="Proteomes" id="UP000678499"/>
    </source>
</evidence>